<dbReference type="AlphaFoldDB" id="A0AA39UXE1"/>
<comment type="caution">
    <text evidence="2">The sequence shown here is derived from an EMBL/GenBank/DDBJ whole genome shotgun (WGS) entry which is preliminary data.</text>
</comment>
<dbReference type="EMBL" id="JAUEPU010000014">
    <property type="protein sequence ID" value="KAK0496965.1"/>
    <property type="molecule type" value="Genomic_DNA"/>
</dbReference>
<accession>A0AA39UXE1</accession>
<gene>
    <name evidence="2" type="ORF">EDD18DRAFT_1309406</name>
</gene>
<evidence type="ECO:0000313" key="3">
    <source>
        <dbReference type="Proteomes" id="UP001175228"/>
    </source>
</evidence>
<dbReference type="GO" id="GO:0003824">
    <property type="term" value="F:catalytic activity"/>
    <property type="evidence" value="ECO:0007669"/>
    <property type="project" value="InterPro"/>
</dbReference>
<feature type="domain" description="Endonuclease/exonuclease/phosphatase" evidence="1">
    <location>
        <begin position="9"/>
        <end position="196"/>
    </location>
</feature>
<reference evidence="2" key="1">
    <citation type="submission" date="2023-06" db="EMBL/GenBank/DDBJ databases">
        <authorList>
            <consortium name="Lawrence Berkeley National Laboratory"/>
            <person name="Ahrendt S."/>
            <person name="Sahu N."/>
            <person name="Indic B."/>
            <person name="Wong-Bajracharya J."/>
            <person name="Merenyi Z."/>
            <person name="Ke H.-M."/>
            <person name="Monk M."/>
            <person name="Kocsube S."/>
            <person name="Drula E."/>
            <person name="Lipzen A."/>
            <person name="Balint B."/>
            <person name="Henrissat B."/>
            <person name="Andreopoulos B."/>
            <person name="Martin F.M."/>
            <person name="Harder C.B."/>
            <person name="Rigling D."/>
            <person name="Ford K.L."/>
            <person name="Foster G.D."/>
            <person name="Pangilinan J."/>
            <person name="Papanicolaou A."/>
            <person name="Barry K."/>
            <person name="LaButti K."/>
            <person name="Viragh M."/>
            <person name="Koriabine M."/>
            <person name="Yan M."/>
            <person name="Riley R."/>
            <person name="Champramary S."/>
            <person name="Plett K.L."/>
            <person name="Tsai I.J."/>
            <person name="Slot J."/>
            <person name="Sipos G."/>
            <person name="Plett J."/>
            <person name="Nagy L.G."/>
            <person name="Grigoriev I.V."/>
        </authorList>
    </citation>
    <scope>NUCLEOTIDE SEQUENCE</scope>
    <source>
        <strain evidence="2">HWK02</strain>
    </source>
</reference>
<evidence type="ECO:0000313" key="2">
    <source>
        <dbReference type="EMBL" id="KAK0496965.1"/>
    </source>
</evidence>
<dbReference type="Pfam" id="PF03372">
    <property type="entry name" value="Exo_endo_phos"/>
    <property type="match status" value="1"/>
</dbReference>
<dbReference type="InterPro" id="IPR036691">
    <property type="entry name" value="Endo/exonu/phosph_ase_sf"/>
</dbReference>
<dbReference type="Gene3D" id="3.60.10.10">
    <property type="entry name" value="Endonuclease/exonuclease/phosphatase"/>
    <property type="match status" value="1"/>
</dbReference>
<protein>
    <recommendedName>
        <fullName evidence="1">Endonuclease/exonuclease/phosphatase domain-containing protein</fullName>
    </recommendedName>
</protein>
<dbReference type="Proteomes" id="UP001175228">
    <property type="component" value="Unassembled WGS sequence"/>
</dbReference>
<dbReference type="InterPro" id="IPR005135">
    <property type="entry name" value="Endo/exonuclease/phosphatase"/>
</dbReference>
<keyword evidence="3" id="KW-1185">Reference proteome</keyword>
<name>A0AA39UXE1_9AGAR</name>
<evidence type="ECO:0000259" key="1">
    <source>
        <dbReference type="Pfam" id="PF03372"/>
    </source>
</evidence>
<dbReference type="SUPFAM" id="SSF56219">
    <property type="entry name" value="DNase I-like"/>
    <property type="match status" value="1"/>
</dbReference>
<proteinExistence type="predicted"/>
<sequence>MMKTKQIGILIVGEAHLNDERKASIEGMPRNRLHILHSENPSSPNASGIAIVFNKEITKMQNVTATEIIQGWAILLETTWHGTEKLSILGVYAPVNPAENARFWSEINQFFQDNPRLSKPDVMVGDMNITEDPADRFPLDQMRSQLRLIDSWRNCYPTTLQYTWRCLSTGTQSCLDRIYHCYEWAIGKSGINTDHDLVSVWYSTVSAPNIGHGQWTMPLHIVRDCKLQEEIERCAKRENRTAEENLQILWAKFSREL</sequence>
<organism evidence="2 3">
    <name type="scientific">Armillaria luteobubalina</name>
    <dbReference type="NCBI Taxonomy" id="153913"/>
    <lineage>
        <taxon>Eukaryota</taxon>
        <taxon>Fungi</taxon>
        <taxon>Dikarya</taxon>
        <taxon>Basidiomycota</taxon>
        <taxon>Agaricomycotina</taxon>
        <taxon>Agaricomycetes</taxon>
        <taxon>Agaricomycetidae</taxon>
        <taxon>Agaricales</taxon>
        <taxon>Marasmiineae</taxon>
        <taxon>Physalacriaceae</taxon>
        <taxon>Armillaria</taxon>
    </lineage>
</organism>